<dbReference type="Proteomes" id="UP000013111">
    <property type="component" value="Unassembled WGS sequence"/>
</dbReference>
<dbReference type="Gene3D" id="1.10.150.630">
    <property type="match status" value="1"/>
</dbReference>
<dbReference type="Pfam" id="PF07201">
    <property type="entry name" value="HrpJ"/>
    <property type="match status" value="1"/>
</dbReference>
<dbReference type="AlphaFoldDB" id="A0A831EQJ8"/>
<sequence length="370" mass="42629">MEIQRLPLAGALNNILDDNKSDLNISKKSSSSSELVDHNEKLSNIAEELADSLSSLGRTSKIGRKNDSSDNDTVTAILEENADEKIFILIKQISKFQDQTSILNYARQLFPNEWDLLQALREMLLSRKLSDAQKRKVKEALVDLNAFGDRKKIQSSANVGGIAKQFSKINKDCKITAKDLRNCYLRFLELEVPATYLYQDWIHEFGFNYRKRVMLFIRTALIADMKASVPGIHLHEFGPLSTRHSDVRILRTLDLKLTIYFRNFSFSSMTEFNKEIIIDEYILNLYITGLINVDELAQAFNNFKNDFMSEMPVNRQATVVQIFINVYNNTPDFLYANLGYHAATITFLSTLLDSLHRKERNLIIYERYPQ</sequence>
<reference evidence="2 3" key="2">
    <citation type="submission" date="2013-04" db="EMBL/GenBank/DDBJ databases">
        <title>Comparative genomics of 12 strains of Erwinia amylovora identifies a pan-genome with a large conserved core and provides insights into host specificity.</title>
        <authorList>
            <person name="Mann R.A."/>
            <person name="Smits T.H.M."/>
            <person name="Buehlmann A."/>
            <person name="Blom J."/>
            <person name="Goesmann A."/>
            <person name="Frey J.E."/>
            <person name="Plummer K.M."/>
            <person name="Beer S.V."/>
            <person name="Luck J."/>
            <person name="Duffy B."/>
            <person name="Rodoni B."/>
        </authorList>
    </citation>
    <scope>NUCLEOTIDE SEQUENCE [LARGE SCALE GENOMIC DNA]</scope>
    <source>
        <strain evidence="3">CFBP 1232</strain>
    </source>
</reference>
<reference evidence="2 3" key="1">
    <citation type="submission" date="2012-11" db="EMBL/GenBank/DDBJ databases">
        <authorList>
            <person name="Linke B."/>
        </authorList>
    </citation>
    <scope>NUCLEOTIDE SEQUENCE [LARGE SCALE GENOMIC DNA]</scope>
    <source>
        <strain evidence="3">CFBP 1232</strain>
    </source>
</reference>
<dbReference type="InterPro" id="IPR003520">
    <property type="entry name" value="Invas_InvE"/>
</dbReference>
<dbReference type="GO" id="GO:0019867">
    <property type="term" value="C:outer membrane"/>
    <property type="evidence" value="ECO:0007669"/>
    <property type="project" value="InterPro"/>
</dbReference>
<dbReference type="EMBL" id="CAPB01000012">
    <property type="protein sequence ID" value="CCO93557.1"/>
    <property type="molecule type" value="Genomic_DNA"/>
</dbReference>
<dbReference type="RefSeq" id="WP_004157276.1">
    <property type="nucleotide sequence ID" value="NZ_BAYW01000002.1"/>
</dbReference>
<comment type="caution">
    <text evidence="2">The sequence shown here is derived from an EMBL/GenBank/DDBJ whole genome shotgun (WGS) entry which is preliminary data.</text>
</comment>
<dbReference type="PRINTS" id="PR01344">
    <property type="entry name" value="INVEPROTEIN"/>
</dbReference>
<dbReference type="InterPro" id="IPR010812">
    <property type="entry name" value="HrpJ-like"/>
</dbReference>
<organism evidence="2 3">
    <name type="scientific">Erwinia amylovora NBRC 12687 = CFBP 1232</name>
    <dbReference type="NCBI Taxonomy" id="1219359"/>
    <lineage>
        <taxon>Bacteria</taxon>
        <taxon>Pseudomonadati</taxon>
        <taxon>Pseudomonadota</taxon>
        <taxon>Gammaproteobacteria</taxon>
        <taxon>Enterobacterales</taxon>
        <taxon>Erwiniaceae</taxon>
        <taxon>Erwinia</taxon>
    </lineage>
</organism>
<protein>
    <submittedName>
        <fullName evidence="2">Invasion protein InvE</fullName>
    </submittedName>
</protein>
<feature type="domain" description="Hypersensitivity response secretion-like HrpJ" evidence="1">
    <location>
        <begin position="47"/>
        <end position="205"/>
    </location>
</feature>
<evidence type="ECO:0000259" key="1">
    <source>
        <dbReference type="Pfam" id="PF07201"/>
    </source>
</evidence>
<name>A0A831EQJ8_ERWAM</name>
<accession>A0A831EQJ8</accession>
<dbReference type="SUPFAM" id="SSF140591">
    <property type="entry name" value="Type III secretion system domain"/>
    <property type="match status" value="1"/>
</dbReference>
<proteinExistence type="predicted"/>
<gene>
    <name evidence="2" type="primary">inve3</name>
    <name evidence="2" type="ORF">BN437_1622</name>
</gene>
<evidence type="ECO:0000313" key="3">
    <source>
        <dbReference type="Proteomes" id="UP000013111"/>
    </source>
</evidence>
<dbReference type="GO" id="GO:0009306">
    <property type="term" value="P:protein secretion"/>
    <property type="evidence" value="ECO:0007669"/>
    <property type="project" value="InterPro"/>
</dbReference>
<dbReference type="GeneID" id="97605856"/>
<evidence type="ECO:0000313" key="2">
    <source>
        <dbReference type="EMBL" id="CCO93557.1"/>
    </source>
</evidence>